<evidence type="ECO:0000256" key="1">
    <source>
        <dbReference type="ARBA" id="ARBA00022448"/>
    </source>
</evidence>
<keyword evidence="3" id="KW-0762">Sugar transport</keyword>
<gene>
    <name evidence="8" type="ORF">SAMN02745217_04066</name>
</gene>
<dbReference type="FunFam" id="3.40.50.2300:FF:000014">
    <property type="entry name" value="PTS system fructose-like transporter subunit IIB"/>
    <property type="match status" value="1"/>
</dbReference>
<dbReference type="RefSeq" id="WP_073590698.1">
    <property type="nucleotide sequence ID" value="NZ_FRFD01000013.1"/>
</dbReference>
<feature type="domain" description="PTS EIIB type-2" evidence="7">
    <location>
        <begin position="1"/>
        <end position="102"/>
    </location>
</feature>
<keyword evidence="4" id="KW-0808">Transferase</keyword>
<keyword evidence="1" id="KW-0813">Transport</keyword>
<keyword evidence="5" id="KW-0598">Phosphotransferase system</keyword>
<dbReference type="GO" id="GO:0009401">
    <property type="term" value="P:phosphoenolpyruvate-dependent sugar phosphotransferase system"/>
    <property type="evidence" value="ECO:0007669"/>
    <property type="project" value="UniProtKB-KW"/>
</dbReference>
<evidence type="ECO:0000256" key="5">
    <source>
        <dbReference type="ARBA" id="ARBA00022683"/>
    </source>
</evidence>
<evidence type="ECO:0000256" key="3">
    <source>
        <dbReference type="ARBA" id="ARBA00022597"/>
    </source>
</evidence>
<dbReference type="GO" id="GO:0022877">
    <property type="term" value="F:protein-N(PI)-phosphohistidine-fructose phosphotransferase system transporter activity"/>
    <property type="evidence" value="ECO:0007669"/>
    <property type="project" value="InterPro"/>
</dbReference>
<dbReference type="Proteomes" id="UP000184612">
    <property type="component" value="Unassembled WGS sequence"/>
</dbReference>
<evidence type="ECO:0000313" key="8">
    <source>
        <dbReference type="EMBL" id="SHO53331.1"/>
    </source>
</evidence>
<dbReference type="Pfam" id="PF02302">
    <property type="entry name" value="PTS_IIB"/>
    <property type="match status" value="1"/>
</dbReference>
<dbReference type="PANTHER" id="PTHR30505">
    <property type="entry name" value="FRUCTOSE-LIKE PERMEASE"/>
    <property type="match status" value="1"/>
</dbReference>
<evidence type="ECO:0000313" key="9">
    <source>
        <dbReference type="Proteomes" id="UP000184612"/>
    </source>
</evidence>
<sequence length="102" mass="10933">MYIVCVTSCPVGIAHTYMAAANLEKAAKAKGLEVKVETQGAQGVENEITKEDIKRADGCIIASDIRIKNSGRFEPIPTLNVSVSEAVKDAKSIVEELLEAIE</sequence>
<dbReference type="NCBIfam" id="TIGR00829">
    <property type="entry name" value="FRU"/>
    <property type="match status" value="1"/>
</dbReference>
<dbReference type="InterPro" id="IPR050864">
    <property type="entry name" value="Bacterial_PTS_Sugar_Transport"/>
</dbReference>
<dbReference type="SUPFAM" id="SSF52794">
    <property type="entry name" value="PTS system IIB component-like"/>
    <property type="match status" value="1"/>
</dbReference>
<name>A0A1M7YL29_9FIRM</name>
<dbReference type="InterPro" id="IPR003353">
    <property type="entry name" value="PTS_IIB_fruc"/>
</dbReference>
<keyword evidence="9" id="KW-1185">Reference proteome</keyword>
<dbReference type="GO" id="GO:0090563">
    <property type="term" value="F:protein-phosphocysteine-sugar phosphotransferase activity"/>
    <property type="evidence" value="ECO:0007669"/>
    <property type="project" value="TreeGrafter"/>
</dbReference>
<evidence type="ECO:0000256" key="2">
    <source>
        <dbReference type="ARBA" id="ARBA00022553"/>
    </source>
</evidence>
<keyword evidence="6" id="KW-0418">Kinase</keyword>
<protein>
    <submittedName>
        <fullName evidence="8">PTS system, fructose-specific IIB-like component</fullName>
    </submittedName>
</protein>
<reference evidence="8 9" key="1">
    <citation type="submission" date="2016-12" db="EMBL/GenBank/DDBJ databases">
        <authorList>
            <person name="Song W.-J."/>
            <person name="Kurnit D.M."/>
        </authorList>
    </citation>
    <scope>NUCLEOTIDE SEQUENCE [LARGE SCALE GENOMIC DNA]</scope>
    <source>
        <strain evidence="8 9">DSM 12503</strain>
    </source>
</reference>
<dbReference type="STRING" id="1121345.SAMN02745217_04066"/>
<dbReference type="InterPro" id="IPR036095">
    <property type="entry name" value="PTS_EIIB-like_sf"/>
</dbReference>
<dbReference type="GO" id="GO:0016301">
    <property type="term" value="F:kinase activity"/>
    <property type="evidence" value="ECO:0007669"/>
    <property type="project" value="UniProtKB-KW"/>
</dbReference>
<evidence type="ECO:0000256" key="4">
    <source>
        <dbReference type="ARBA" id="ARBA00022679"/>
    </source>
</evidence>
<dbReference type="GO" id="GO:0005886">
    <property type="term" value="C:plasma membrane"/>
    <property type="evidence" value="ECO:0007669"/>
    <property type="project" value="TreeGrafter"/>
</dbReference>
<proteinExistence type="predicted"/>
<dbReference type="PROSITE" id="PS51099">
    <property type="entry name" value="PTS_EIIB_TYPE_2"/>
    <property type="match status" value="1"/>
</dbReference>
<dbReference type="AlphaFoldDB" id="A0A1M7YL29"/>
<accession>A0A1M7YL29</accession>
<dbReference type="CDD" id="cd05569">
    <property type="entry name" value="PTS_IIB_fructose"/>
    <property type="match status" value="1"/>
</dbReference>
<evidence type="ECO:0000256" key="6">
    <source>
        <dbReference type="ARBA" id="ARBA00022777"/>
    </source>
</evidence>
<evidence type="ECO:0000259" key="7">
    <source>
        <dbReference type="PROSITE" id="PS51099"/>
    </source>
</evidence>
<dbReference type="EMBL" id="FRFD01000013">
    <property type="protein sequence ID" value="SHO53331.1"/>
    <property type="molecule type" value="Genomic_DNA"/>
</dbReference>
<dbReference type="Gene3D" id="3.40.50.2300">
    <property type="match status" value="1"/>
</dbReference>
<dbReference type="PANTHER" id="PTHR30505:SF0">
    <property type="entry name" value="FRUCTOSE-LIKE PTS SYSTEM EIIBC COMPONENT-RELATED"/>
    <property type="match status" value="1"/>
</dbReference>
<dbReference type="InterPro" id="IPR013011">
    <property type="entry name" value="PTS_EIIB_2"/>
</dbReference>
<dbReference type="OrthoDB" id="9782569at2"/>
<organism evidence="8 9">
    <name type="scientific">Anaerocolumna xylanovorans DSM 12503</name>
    <dbReference type="NCBI Taxonomy" id="1121345"/>
    <lineage>
        <taxon>Bacteria</taxon>
        <taxon>Bacillati</taxon>
        <taxon>Bacillota</taxon>
        <taxon>Clostridia</taxon>
        <taxon>Lachnospirales</taxon>
        <taxon>Lachnospiraceae</taxon>
        <taxon>Anaerocolumna</taxon>
    </lineage>
</organism>
<dbReference type="InterPro" id="IPR003501">
    <property type="entry name" value="PTS_EIIB_2/3"/>
</dbReference>
<keyword evidence="2" id="KW-0597">Phosphoprotein</keyword>